<sequence>MKYSLLLASILISTTFNTFADEAKNLSAHEEVTIDAPSAKVWAKISNFNDLGAWHPAVKSTEIITGKNNKVGTERLLTLQDGGTIKEKLLAYNAKAKTFKYAIVEGVLPVTSYVSTVTVKPAGKGKSLVVWKGTFKRKDTSATPAEGQDDATAVKVISSVYRGGLDNLKKISE</sequence>
<dbReference type="CDD" id="cd07821">
    <property type="entry name" value="PYR_PYL_RCAR_like"/>
    <property type="match status" value="1"/>
</dbReference>
<name>A0A1J5RTT6_9ZZZZ</name>
<dbReference type="InterPro" id="IPR019587">
    <property type="entry name" value="Polyketide_cyclase/dehydratase"/>
</dbReference>
<organism evidence="1">
    <name type="scientific">mine drainage metagenome</name>
    <dbReference type="NCBI Taxonomy" id="410659"/>
    <lineage>
        <taxon>unclassified sequences</taxon>
        <taxon>metagenomes</taxon>
        <taxon>ecological metagenomes</taxon>
    </lineage>
</organism>
<reference evidence="1" key="1">
    <citation type="submission" date="2016-10" db="EMBL/GenBank/DDBJ databases">
        <title>Sequence of Gallionella enrichment culture.</title>
        <authorList>
            <person name="Poehlein A."/>
            <person name="Muehling M."/>
            <person name="Daniel R."/>
        </authorList>
    </citation>
    <scope>NUCLEOTIDE SEQUENCE</scope>
</reference>
<evidence type="ECO:0000313" key="1">
    <source>
        <dbReference type="EMBL" id="OIQ99390.1"/>
    </source>
</evidence>
<dbReference type="AlphaFoldDB" id="A0A1J5RTT6"/>
<dbReference type="EMBL" id="MLJW01000107">
    <property type="protein sequence ID" value="OIQ99390.1"/>
    <property type="molecule type" value="Genomic_DNA"/>
</dbReference>
<dbReference type="PANTHER" id="PTHR39332">
    <property type="entry name" value="BLL4707 PROTEIN"/>
    <property type="match status" value="1"/>
</dbReference>
<protein>
    <submittedName>
        <fullName evidence="1">Polyketide cyclase / dehydrase and lipid transport</fullName>
    </submittedName>
</protein>
<gene>
    <name evidence="1" type="ORF">GALL_186280</name>
</gene>
<proteinExistence type="predicted"/>
<accession>A0A1J5RTT6</accession>
<dbReference type="Pfam" id="PF10604">
    <property type="entry name" value="Polyketide_cyc2"/>
    <property type="match status" value="1"/>
</dbReference>
<comment type="caution">
    <text evidence="1">The sequence shown here is derived from an EMBL/GenBank/DDBJ whole genome shotgun (WGS) entry which is preliminary data.</text>
</comment>
<dbReference type="SUPFAM" id="SSF55961">
    <property type="entry name" value="Bet v1-like"/>
    <property type="match status" value="1"/>
</dbReference>
<dbReference type="PANTHER" id="PTHR39332:SF7">
    <property type="entry name" value="SRPBCC FAMILY PROTEIN"/>
    <property type="match status" value="1"/>
</dbReference>
<dbReference type="InterPro" id="IPR023393">
    <property type="entry name" value="START-like_dom_sf"/>
</dbReference>
<dbReference type="Gene3D" id="3.30.530.20">
    <property type="match status" value="1"/>
</dbReference>